<dbReference type="Pfam" id="PF12804">
    <property type="entry name" value="NTP_transf_3"/>
    <property type="match status" value="1"/>
</dbReference>
<comment type="cofactor">
    <cofactor evidence="18">
        <name>Mg(2+)</name>
        <dbReference type="ChEBI" id="CHEBI:18420"/>
    </cofactor>
    <text evidence="18">Binds 1 Mg(2+) ion per subunit.</text>
</comment>
<feature type="binding site" evidence="18">
    <location>
        <position position="419"/>
    </location>
    <ligand>
        <name>acetyl-CoA</name>
        <dbReference type="ChEBI" id="CHEBI:57288"/>
    </ligand>
</feature>
<evidence type="ECO:0000259" key="19">
    <source>
        <dbReference type="Pfam" id="PF12804"/>
    </source>
</evidence>
<keyword evidence="4 18" id="KW-0963">Cytoplasm</keyword>
<dbReference type="GO" id="GO:0016020">
    <property type="term" value="C:membrane"/>
    <property type="evidence" value="ECO:0007669"/>
    <property type="project" value="GOC"/>
</dbReference>
<comment type="similarity">
    <text evidence="3 18">In the N-terminal section; belongs to the N-acetylglucosamine-1-phosphate uridyltransferase family.</text>
</comment>
<feature type="domain" description="Mannose-1-phosphate guanyltransferase C-terminal" evidence="20">
    <location>
        <begin position="261"/>
        <end position="350"/>
    </location>
</feature>
<feature type="binding site" evidence="18">
    <location>
        <position position="329"/>
    </location>
    <ligand>
        <name>UDP-N-acetyl-alpha-D-glucosamine</name>
        <dbReference type="ChEBI" id="CHEBI:57705"/>
    </ligand>
</feature>
<feature type="binding site" evidence="18">
    <location>
        <position position="223"/>
    </location>
    <ligand>
        <name>Mg(2+)</name>
        <dbReference type="ChEBI" id="CHEBI:18420"/>
    </ligand>
</feature>
<evidence type="ECO:0000256" key="5">
    <source>
        <dbReference type="ARBA" id="ARBA00022679"/>
    </source>
</evidence>
<feature type="binding site" evidence="18">
    <location>
        <position position="401"/>
    </location>
    <ligand>
        <name>acetyl-CoA</name>
        <dbReference type="ChEBI" id="CHEBI:57288"/>
    </ligand>
</feature>
<dbReference type="EC" id="2.3.1.157" evidence="18"/>
<dbReference type="InterPro" id="IPR005882">
    <property type="entry name" value="Bifunctional_GlmU"/>
</dbReference>
<feature type="binding site" evidence="18">
    <location>
        <position position="72"/>
    </location>
    <ligand>
        <name>UDP-N-acetyl-alpha-D-glucosamine</name>
        <dbReference type="ChEBI" id="CHEBI:57705"/>
    </ligand>
</feature>
<evidence type="ECO:0000256" key="16">
    <source>
        <dbReference type="ARBA" id="ARBA00048493"/>
    </source>
</evidence>
<dbReference type="PANTHER" id="PTHR43584">
    <property type="entry name" value="NUCLEOTIDYL TRANSFERASE"/>
    <property type="match status" value="1"/>
</dbReference>
<dbReference type="Pfam" id="PF25087">
    <property type="entry name" value="GMPPB_C"/>
    <property type="match status" value="1"/>
</dbReference>
<keyword evidence="12 18" id="KW-0511">Multifunctional enzyme</keyword>
<dbReference type="InterPro" id="IPR056729">
    <property type="entry name" value="GMPPB_C"/>
</dbReference>
<dbReference type="Proteomes" id="UP000294480">
    <property type="component" value="Unassembled WGS sequence"/>
</dbReference>
<keyword evidence="13 18" id="KW-0012">Acyltransferase</keyword>
<dbReference type="GO" id="GO:0003977">
    <property type="term" value="F:UDP-N-acetylglucosamine diphosphorylase activity"/>
    <property type="evidence" value="ECO:0007669"/>
    <property type="project" value="UniProtKB-UniRule"/>
</dbReference>
<dbReference type="GO" id="GO:0019134">
    <property type="term" value="F:glucosamine-1-phosphate N-acetyltransferase activity"/>
    <property type="evidence" value="ECO:0007669"/>
    <property type="project" value="UniProtKB-UniRule"/>
</dbReference>
<accession>A0A4R6Y7S9</accession>
<evidence type="ECO:0000256" key="7">
    <source>
        <dbReference type="ARBA" id="ARBA00022723"/>
    </source>
</evidence>
<feature type="binding site" evidence="18">
    <location>
        <position position="101"/>
    </location>
    <ligand>
        <name>Mg(2+)</name>
        <dbReference type="ChEBI" id="CHEBI:18420"/>
    </ligand>
</feature>
<feature type="region of interest" description="N-acetyltransferase" evidence="18">
    <location>
        <begin position="247"/>
        <end position="454"/>
    </location>
</feature>
<dbReference type="UniPathway" id="UPA00973"/>
<comment type="pathway">
    <text evidence="18">Nucleotide-sugar biosynthesis; UDP-N-acetyl-alpha-D-glucosamine biosynthesis; N-acetyl-alpha-D-glucosamine 1-phosphate from alpha-D-glucosamine 6-phosphate (route II): step 2/2.</text>
</comment>
<organism evidence="21 22">
    <name type="scientific">Hydromonas duriensis</name>
    <dbReference type="NCBI Taxonomy" id="1527608"/>
    <lineage>
        <taxon>Bacteria</taxon>
        <taxon>Pseudomonadati</taxon>
        <taxon>Pseudomonadota</taxon>
        <taxon>Betaproteobacteria</taxon>
        <taxon>Burkholderiales</taxon>
        <taxon>Burkholderiaceae</taxon>
        <taxon>Hydromonas</taxon>
    </lineage>
</organism>
<evidence type="ECO:0000256" key="8">
    <source>
        <dbReference type="ARBA" id="ARBA00022737"/>
    </source>
</evidence>
<keyword evidence="11 18" id="KW-0573">Peptidoglycan synthesis</keyword>
<dbReference type="InterPro" id="IPR050065">
    <property type="entry name" value="GlmU-like"/>
</dbReference>
<evidence type="ECO:0000256" key="6">
    <source>
        <dbReference type="ARBA" id="ARBA00022695"/>
    </source>
</evidence>
<reference evidence="21 22" key="1">
    <citation type="submission" date="2019-03" db="EMBL/GenBank/DDBJ databases">
        <title>Genomic Encyclopedia of Type Strains, Phase IV (KMG-IV): sequencing the most valuable type-strain genomes for metagenomic binning, comparative biology and taxonomic classification.</title>
        <authorList>
            <person name="Goeker M."/>
        </authorList>
    </citation>
    <scope>NUCLEOTIDE SEQUENCE [LARGE SCALE GENOMIC DNA]</scope>
    <source>
        <strain evidence="21 22">DSM 102852</strain>
    </source>
</reference>
<evidence type="ECO:0000256" key="14">
    <source>
        <dbReference type="ARBA" id="ARBA00023316"/>
    </source>
</evidence>
<feature type="domain" description="MobA-like NTP transferase" evidence="19">
    <location>
        <begin position="5"/>
        <end position="122"/>
    </location>
</feature>
<dbReference type="Gene3D" id="2.160.10.10">
    <property type="entry name" value="Hexapeptide repeat proteins"/>
    <property type="match status" value="1"/>
</dbReference>
<feature type="binding site" evidence="18">
    <location>
        <position position="376"/>
    </location>
    <ligand>
        <name>acetyl-CoA</name>
        <dbReference type="ChEBI" id="CHEBI:57288"/>
    </ligand>
</feature>
<dbReference type="AlphaFoldDB" id="A0A4R6Y7S9"/>
<keyword evidence="14 18" id="KW-0961">Cell wall biogenesis/degradation</keyword>
<dbReference type="GO" id="GO:0000287">
    <property type="term" value="F:magnesium ion binding"/>
    <property type="evidence" value="ECO:0007669"/>
    <property type="project" value="UniProtKB-UniRule"/>
</dbReference>
<feature type="region of interest" description="Pyrophosphorylase" evidence="18">
    <location>
        <begin position="1"/>
        <end position="225"/>
    </location>
</feature>
<keyword evidence="10 18" id="KW-0133">Cell shape</keyword>
<evidence type="ECO:0000256" key="9">
    <source>
        <dbReference type="ARBA" id="ARBA00022842"/>
    </source>
</evidence>
<dbReference type="UniPathway" id="UPA00113">
    <property type="reaction ID" value="UER00532"/>
</dbReference>
<dbReference type="EMBL" id="SNZE01000010">
    <property type="protein sequence ID" value="TDR31403.1"/>
    <property type="molecule type" value="Genomic_DNA"/>
</dbReference>
<protein>
    <recommendedName>
        <fullName evidence="18">Bifunctional protein GlmU</fullName>
    </recommendedName>
    <domain>
        <recommendedName>
            <fullName evidence="18">UDP-N-acetylglucosamine pyrophosphorylase</fullName>
            <ecNumber evidence="18">2.7.7.23</ecNumber>
        </recommendedName>
        <alternativeName>
            <fullName evidence="18">N-acetylglucosamine-1-phosphate uridyltransferase</fullName>
        </alternativeName>
    </domain>
    <domain>
        <recommendedName>
            <fullName evidence="18">Glucosamine-1-phosphate N-acetyltransferase</fullName>
            <ecNumber evidence="18">2.3.1.157</ecNumber>
        </recommendedName>
    </domain>
</protein>
<comment type="function">
    <text evidence="17 18">Catalyzes the last two sequential reactions in the de novo biosynthetic pathway for UDP-N-acetylglucosamine (UDP-GlcNAc). The C-terminal domain catalyzes the transfer of acetyl group from acetyl coenzyme A to glucosamine-1-phosphate (GlcN-1-P) to produce N-acetylglucosamine-1-phosphate (GlcNAc-1-P), which is converted into UDP-GlcNAc by the transfer of uridine 5-monophosphate (from uridine 5-triphosphate), a reaction catalyzed by the N-terminal domain.</text>
</comment>
<feature type="active site" description="Proton acceptor" evidence="18">
    <location>
        <position position="359"/>
    </location>
</feature>
<evidence type="ECO:0000256" key="18">
    <source>
        <dbReference type="HAMAP-Rule" id="MF_01631"/>
    </source>
</evidence>
<dbReference type="CDD" id="cd02540">
    <property type="entry name" value="GT2_GlmU_N_bac"/>
    <property type="match status" value="1"/>
</dbReference>
<dbReference type="GO" id="GO:0009252">
    <property type="term" value="P:peptidoglycan biosynthetic process"/>
    <property type="evidence" value="ECO:0007669"/>
    <property type="project" value="UniProtKB-UniRule"/>
</dbReference>
<evidence type="ECO:0000256" key="10">
    <source>
        <dbReference type="ARBA" id="ARBA00022960"/>
    </source>
</evidence>
<dbReference type="GO" id="GO:0000902">
    <property type="term" value="P:cell morphogenesis"/>
    <property type="evidence" value="ECO:0007669"/>
    <property type="project" value="UniProtKB-UniRule"/>
</dbReference>
<dbReference type="PANTHER" id="PTHR43584:SF3">
    <property type="entry name" value="BIFUNCTIONAL PROTEIN GLMU"/>
    <property type="match status" value="1"/>
</dbReference>
<evidence type="ECO:0000256" key="4">
    <source>
        <dbReference type="ARBA" id="ARBA00022490"/>
    </source>
</evidence>
<dbReference type="GO" id="GO:0005737">
    <property type="term" value="C:cytoplasm"/>
    <property type="evidence" value="ECO:0007669"/>
    <property type="project" value="UniProtKB-SubCell"/>
</dbReference>
<feature type="binding site" evidence="18">
    <location>
        <position position="21"/>
    </location>
    <ligand>
        <name>UDP-N-acetyl-alpha-D-glucosamine</name>
        <dbReference type="ChEBI" id="CHEBI:57705"/>
    </ligand>
</feature>
<comment type="subunit">
    <text evidence="18">Homotrimer.</text>
</comment>
<feature type="binding site" evidence="18">
    <location>
        <position position="223"/>
    </location>
    <ligand>
        <name>UDP-N-acetyl-alpha-D-glucosamine</name>
        <dbReference type="ChEBI" id="CHEBI:57705"/>
    </ligand>
</feature>
<keyword evidence="9 18" id="KW-0460">Magnesium</keyword>
<dbReference type="InterPro" id="IPR029044">
    <property type="entry name" value="Nucleotide-diphossugar_trans"/>
</dbReference>
<evidence type="ECO:0000256" key="17">
    <source>
        <dbReference type="ARBA" id="ARBA00049628"/>
    </source>
</evidence>
<comment type="catalytic activity">
    <reaction evidence="16 18">
        <text>N-acetyl-alpha-D-glucosamine 1-phosphate + UTP + H(+) = UDP-N-acetyl-alpha-D-glucosamine + diphosphate</text>
        <dbReference type="Rhea" id="RHEA:13509"/>
        <dbReference type="ChEBI" id="CHEBI:15378"/>
        <dbReference type="ChEBI" id="CHEBI:33019"/>
        <dbReference type="ChEBI" id="CHEBI:46398"/>
        <dbReference type="ChEBI" id="CHEBI:57705"/>
        <dbReference type="ChEBI" id="CHEBI:57776"/>
        <dbReference type="EC" id="2.7.7.23"/>
    </reaction>
</comment>
<dbReference type="Gene3D" id="3.90.550.10">
    <property type="entry name" value="Spore Coat Polysaccharide Biosynthesis Protein SpsA, Chain A"/>
    <property type="match status" value="1"/>
</dbReference>
<feature type="binding site" evidence="18">
    <location>
        <position position="373"/>
    </location>
    <ligand>
        <name>UDP-N-acetyl-alpha-D-glucosamine</name>
        <dbReference type="ChEBI" id="CHEBI:57705"/>
    </ligand>
</feature>
<dbReference type="InterPro" id="IPR025877">
    <property type="entry name" value="MobA-like_NTP_Trfase"/>
</dbReference>
<dbReference type="HAMAP" id="MF_01631">
    <property type="entry name" value="GlmU"/>
    <property type="match status" value="1"/>
</dbReference>
<dbReference type="GO" id="GO:0008360">
    <property type="term" value="P:regulation of cell shape"/>
    <property type="evidence" value="ECO:0007669"/>
    <property type="project" value="UniProtKB-KW"/>
</dbReference>
<feature type="binding site" evidence="18">
    <location>
        <begin position="382"/>
        <end position="383"/>
    </location>
    <ligand>
        <name>acetyl-CoA</name>
        <dbReference type="ChEBI" id="CHEBI:57288"/>
    </ligand>
</feature>
<evidence type="ECO:0000313" key="22">
    <source>
        <dbReference type="Proteomes" id="UP000294480"/>
    </source>
</evidence>
<keyword evidence="5 18" id="KW-0808">Transferase</keyword>
<evidence type="ECO:0000256" key="2">
    <source>
        <dbReference type="ARBA" id="ARBA00007707"/>
    </source>
</evidence>
<comment type="pathway">
    <text evidence="18">Bacterial outer membrane biogenesis; LPS lipid A biosynthesis.</text>
</comment>
<dbReference type="GO" id="GO:0071555">
    <property type="term" value="P:cell wall organization"/>
    <property type="evidence" value="ECO:0007669"/>
    <property type="project" value="UniProtKB-KW"/>
</dbReference>
<comment type="subcellular location">
    <subcellularLocation>
        <location evidence="1 18">Cytoplasm</location>
    </subcellularLocation>
</comment>
<feature type="binding site" evidence="18">
    <location>
        <begin position="77"/>
        <end position="78"/>
    </location>
    <ligand>
        <name>UDP-N-acetyl-alpha-D-glucosamine</name>
        <dbReference type="ChEBI" id="CHEBI:57705"/>
    </ligand>
</feature>
<evidence type="ECO:0000256" key="15">
    <source>
        <dbReference type="ARBA" id="ARBA00048247"/>
    </source>
</evidence>
<sequence length="454" mass="47500">MLNIVILAAGKGTRMRSKLPKVLHPLAGTSLLGRVLDTARSLGSEQLCVVVGHGAEQVRVAVSAADVSFVEQTPQLGTGHALQLAAPQLNDAYPTLVLYGDVPLTRLSTLQKLVKAAEDGMALLTVCLPDPTGYGRIVRDEQHKVLRIVEHKDASDAEKGINEVNTGVLIAPTVQLKQWLAQLSNDNAQGEYYLTDVIAMAVRDGLPVNTAQPDAAWETLGVNSKSQLAELEAIWRAEVATTLLDAGVTLLDPARIDVRGRLTCGTDVTIDVGCVFEGAVVLGDDVSIGPYCVIKNSTIAAGTQVAAFSHIDGATVGESARVGPYSRLRPEAVLANETHVGNFVEVKKASIGHGSKVNHLSYIGDATIGAGVNVGAGVITCNYDGVNKHQTVIGDGAFIGSDTQLVAPVVVGAGATIGAGSTITKQAPDNVLTLSRAKQISLEGWVRPVKKAKI</sequence>
<feature type="binding site" evidence="18">
    <location>
        <begin position="7"/>
        <end position="10"/>
    </location>
    <ligand>
        <name>UDP-N-acetyl-alpha-D-glucosamine</name>
        <dbReference type="ChEBI" id="CHEBI:57705"/>
    </ligand>
</feature>
<dbReference type="GO" id="GO:0009245">
    <property type="term" value="P:lipid A biosynthetic process"/>
    <property type="evidence" value="ECO:0007669"/>
    <property type="project" value="UniProtKB-UniRule"/>
</dbReference>
<dbReference type="InterPro" id="IPR011004">
    <property type="entry name" value="Trimer_LpxA-like_sf"/>
</dbReference>
<feature type="binding site" evidence="18">
    <location>
        <position position="150"/>
    </location>
    <ligand>
        <name>UDP-N-acetyl-alpha-D-glucosamine</name>
        <dbReference type="ChEBI" id="CHEBI:57705"/>
    </ligand>
</feature>
<keyword evidence="7 18" id="KW-0479">Metal-binding</keyword>
<evidence type="ECO:0000256" key="3">
    <source>
        <dbReference type="ARBA" id="ARBA00007947"/>
    </source>
</evidence>
<proteinExistence type="inferred from homology"/>
<dbReference type="EC" id="2.7.7.23" evidence="18"/>
<evidence type="ECO:0000313" key="21">
    <source>
        <dbReference type="EMBL" id="TDR31403.1"/>
    </source>
</evidence>
<feature type="binding site" evidence="18">
    <location>
        <position position="347"/>
    </location>
    <ligand>
        <name>UDP-N-acetyl-alpha-D-glucosamine</name>
        <dbReference type="ChEBI" id="CHEBI:57705"/>
    </ligand>
</feature>
<dbReference type="CDD" id="cd03353">
    <property type="entry name" value="LbH_GlmU_C"/>
    <property type="match status" value="1"/>
</dbReference>
<comment type="similarity">
    <text evidence="2 18">In the C-terminal section; belongs to the transferase hexapeptide repeat family.</text>
</comment>
<dbReference type="GO" id="GO:0006048">
    <property type="term" value="P:UDP-N-acetylglucosamine biosynthetic process"/>
    <property type="evidence" value="ECO:0007669"/>
    <property type="project" value="UniProtKB-UniPathway"/>
</dbReference>
<dbReference type="NCBIfam" id="TIGR01173">
    <property type="entry name" value="glmU"/>
    <property type="match status" value="1"/>
</dbReference>
<feature type="binding site" evidence="18">
    <location>
        <position position="135"/>
    </location>
    <ligand>
        <name>UDP-N-acetyl-alpha-D-glucosamine</name>
        <dbReference type="ChEBI" id="CHEBI:57705"/>
    </ligand>
</feature>
<gene>
    <name evidence="18" type="primary">glmU</name>
    <name evidence="21" type="ORF">DFR44_11051</name>
</gene>
<feature type="binding site" evidence="18">
    <location>
        <position position="165"/>
    </location>
    <ligand>
        <name>UDP-N-acetyl-alpha-D-glucosamine</name>
        <dbReference type="ChEBI" id="CHEBI:57705"/>
    </ligand>
</feature>
<dbReference type="InterPro" id="IPR038009">
    <property type="entry name" value="GlmU_C_LbH"/>
</dbReference>
<evidence type="ECO:0000256" key="1">
    <source>
        <dbReference type="ARBA" id="ARBA00004496"/>
    </source>
</evidence>
<feature type="binding site" evidence="18">
    <location>
        <position position="436"/>
    </location>
    <ligand>
        <name>acetyl-CoA</name>
        <dbReference type="ChEBI" id="CHEBI:57288"/>
    </ligand>
</feature>
<dbReference type="InterPro" id="IPR001451">
    <property type="entry name" value="Hexapep"/>
</dbReference>
<evidence type="ECO:0000256" key="11">
    <source>
        <dbReference type="ARBA" id="ARBA00022984"/>
    </source>
</evidence>
<evidence type="ECO:0000256" key="13">
    <source>
        <dbReference type="ARBA" id="ARBA00023315"/>
    </source>
</evidence>
<feature type="binding site" evidence="18">
    <location>
        <begin position="99"/>
        <end position="101"/>
    </location>
    <ligand>
        <name>UDP-N-acetyl-alpha-D-glucosamine</name>
        <dbReference type="ChEBI" id="CHEBI:57705"/>
    </ligand>
</feature>
<name>A0A4R6Y7S9_9BURK</name>
<keyword evidence="8 18" id="KW-0677">Repeat</keyword>
<comment type="caution">
    <text evidence="21">The sequence shown here is derived from an EMBL/GenBank/DDBJ whole genome shotgun (WGS) entry which is preliminary data.</text>
</comment>
<dbReference type="Pfam" id="PF00132">
    <property type="entry name" value="Hexapep"/>
    <property type="match status" value="1"/>
</dbReference>
<evidence type="ECO:0000259" key="20">
    <source>
        <dbReference type="Pfam" id="PF25087"/>
    </source>
</evidence>
<evidence type="ECO:0000256" key="12">
    <source>
        <dbReference type="ARBA" id="ARBA00023268"/>
    </source>
</evidence>
<keyword evidence="6 18" id="KW-0548">Nucleotidyltransferase</keyword>
<dbReference type="SUPFAM" id="SSF53448">
    <property type="entry name" value="Nucleotide-diphospho-sugar transferases"/>
    <property type="match status" value="1"/>
</dbReference>
<keyword evidence="22" id="KW-1185">Reference proteome</keyword>
<feature type="region of interest" description="Linker" evidence="18">
    <location>
        <begin position="226"/>
        <end position="246"/>
    </location>
</feature>
<comment type="pathway">
    <text evidence="18">Nucleotide-sugar biosynthesis; UDP-N-acetyl-alpha-D-glucosamine biosynthesis; UDP-N-acetyl-alpha-D-glucosamine from N-acetyl-alpha-D-glucosamine 1-phosphate: step 1/1.</text>
</comment>
<comment type="catalytic activity">
    <reaction evidence="15 18">
        <text>alpha-D-glucosamine 1-phosphate + acetyl-CoA = N-acetyl-alpha-D-glucosamine 1-phosphate + CoA + H(+)</text>
        <dbReference type="Rhea" id="RHEA:13725"/>
        <dbReference type="ChEBI" id="CHEBI:15378"/>
        <dbReference type="ChEBI" id="CHEBI:57287"/>
        <dbReference type="ChEBI" id="CHEBI:57288"/>
        <dbReference type="ChEBI" id="CHEBI:57776"/>
        <dbReference type="ChEBI" id="CHEBI:58516"/>
        <dbReference type="EC" id="2.3.1.157"/>
    </reaction>
</comment>
<dbReference type="SUPFAM" id="SSF51161">
    <property type="entry name" value="Trimeric LpxA-like enzymes"/>
    <property type="match status" value="1"/>
</dbReference>
<feature type="binding site" evidence="18">
    <location>
        <position position="362"/>
    </location>
    <ligand>
        <name>UDP-N-acetyl-alpha-D-glucosamine</name>
        <dbReference type="ChEBI" id="CHEBI:57705"/>
    </ligand>
</feature>